<dbReference type="Proteomes" id="UP000887577">
    <property type="component" value="Unplaced"/>
</dbReference>
<dbReference type="GO" id="GO:0005694">
    <property type="term" value="C:chromosome"/>
    <property type="evidence" value="ECO:0007669"/>
    <property type="project" value="UniProtKB-SubCell"/>
</dbReference>
<accession>A0A914YS51</accession>
<keyword evidence="7" id="KW-1185">Reference proteome</keyword>
<comment type="similarity">
    <text evidence="3">Belongs to the Integrator subunit 8 family.</text>
</comment>
<reference evidence="8" key="1">
    <citation type="submission" date="2022-11" db="UniProtKB">
        <authorList>
            <consortium name="WormBaseParasite"/>
        </authorList>
    </citation>
    <scope>IDENTIFICATION</scope>
</reference>
<evidence type="ECO:0000256" key="3">
    <source>
        <dbReference type="ARBA" id="ARBA00007147"/>
    </source>
</evidence>
<dbReference type="WBParaSite" id="PSU_v2.g3561.t1">
    <property type="protein sequence ID" value="PSU_v2.g3561.t1"/>
    <property type="gene ID" value="PSU_v2.g3561"/>
</dbReference>
<dbReference type="InterPro" id="IPR038751">
    <property type="entry name" value="INTS8"/>
</dbReference>
<dbReference type="GO" id="GO:0034472">
    <property type="term" value="P:snRNA 3'-end processing"/>
    <property type="evidence" value="ECO:0007669"/>
    <property type="project" value="InterPro"/>
</dbReference>
<organism evidence="7 8">
    <name type="scientific">Panagrolaimus superbus</name>
    <dbReference type="NCBI Taxonomy" id="310955"/>
    <lineage>
        <taxon>Eukaryota</taxon>
        <taxon>Metazoa</taxon>
        <taxon>Ecdysozoa</taxon>
        <taxon>Nematoda</taxon>
        <taxon>Chromadorea</taxon>
        <taxon>Rhabditida</taxon>
        <taxon>Tylenchina</taxon>
        <taxon>Panagrolaimomorpha</taxon>
        <taxon>Panagrolaimoidea</taxon>
        <taxon>Panagrolaimidae</taxon>
        <taxon>Panagrolaimus</taxon>
    </lineage>
</organism>
<evidence type="ECO:0000256" key="5">
    <source>
        <dbReference type="ARBA" id="ARBA00023242"/>
    </source>
</evidence>
<dbReference type="GO" id="GO:0032039">
    <property type="term" value="C:integrator complex"/>
    <property type="evidence" value="ECO:0007669"/>
    <property type="project" value="TreeGrafter"/>
</dbReference>
<keyword evidence="4" id="KW-0158">Chromosome</keyword>
<protein>
    <recommendedName>
        <fullName evidence="6">INTS8 TPR repeats domain-containing protein</fullName>
    </recommendedName>
</protein>
<evidence type="ECO:0000256" key="1">
    <source>
        <dbReference type="ARBA" id="ARBA00004123"/>
    </source>
</evidence>
<evidence type="ECO:0000256" key="2">
    <source>
        <dbReference type="ARBA" id="ARBA00004286"/>
    </source>
</evidence>
<dbReference type="InterPro" id="IPR057980">
    <property type="entry name" value="TPR_INTS8"/>
</dbReference>
<dbReference type="Pfam" id="PF25756">
    <property type="entry name" value="TPR_INTS8"/>
    <property type="match status" value="1"/>
</dbReference>
<dbReference type="PANTHER" id="PTHR13350">
    <property type="entry name" value="INTEGRATOR COMPLEX SUBUNIT 8"/>
    <property type="match status" value="1"/>
</dbReference>
<evidence type="ECO:0000256" key="4">
    <source>
        <dbReference type="ARBA" id="ARBA00022454"/>
    </source>
</evidence>
<proteinExistence type="inferred from homology"/>
<dbReference type="AlphaFoldDB" id="A0A914YS51"/>
<feature type="domain" description="INTS8 TPR repeats" evidence="6">
    <location>
        <begin position="523"/>
        <end position="790"/>
    </location>
</feature>
<evidence type="ECO:0000313" key="8">
    <source>
        <dbReference type="WBParaSite" id="PSU_v2.g3561.t1"/>
    </source>
</evidence>
<comment type="subcellular location">
    <subcellularLocation>
        <location evidence="2">Chromosome</location>
    </subcellularLocation>
    <subcellularLocation>
        <location evidence="1">Nucleus</location>
    </subcellularLocation>
</comment>
<sequence length="799" mass="92424">MGDFIDKLPLLPVSIDLQNFDYFVEKEEFKKELAKRDDGKIIVTIKKSDLYLCCFAGFANLKWDIFRIAQGVPSMRIRSLLKQLILYAFPDRLDLIQMSEADIFKAVAAIPSHEFTEDNLFVAWFYARWILHLDRISRFPSITVKQTVANPAVQPDQVLLTAEQHGLCVQTTRPVTHIAAKFLQQLESLPVDRVKVPTENLNVWEENIEPNFQQSNLYIPMEWIIHRTRFDLFHANYAAAQFRTSRLLLKLLLDTKPDFSSVSPEIRDYISFDFNELQHFATCLAAVSIETQAKAVGYGDFISREMIVDEKAREQSLQICRIQLEKGSDVIETLRLKMAILCIENLNSLLIDKTRKKVPVPSEDHFNKFVNSNPSLFGLFSTIKPDLFEKYFDATNKTKFPAKFPERYSYSDEEVGDFISRVCPKDLQPLFFLLIGKAKQLQDVSLFKNWEQIVTFFLNSVAKSIQPNHPQLKELQSLLILKALNFKLRPAYTTISFRDITLIEEITRKYEILIQTPPLNVKSRKLLFTFNDFLDMIQNICEPVAVKQLLNYTLQIYNRWFLKSEGVSHILLPDVEMKSCFILPDGYKLDSADTRFDNHWGSRKDIVYQILDTCLKVSNRVCSNDAFVLRATGDYTFVINNFEASLRFYLNCVLVLTNHLAHPLTYNNVELIDDLFWKKVSSCLIQVKRPTQAAITCQLITNMFEILPLIHSILFSVDCEDASSAYFHLIGDIAIFELMSAAYIRQGFMKLQQRLVESVLSRSFHSNGVKAIHTHEILRRKSRWIRVLCSDVFDAFDSL</sequence>
<evidence type="ECO:0000259" key="6">
    <source>
        <dbReference type="Pfam" id="PF25756"/>
    </source>
</evidence>
<evidence type="ECO:0000313" key="7">
    <source>
        <dbReference type="Proteomes" id="UP000887577"/>
    </source>
</evidence>
<name>A0A914YS51_9BILA</name>
<dbReference type="PANTHER" id="PTHR13350:SF1">
    <property type="entry name" value="INTEGRATOR COMPLEX SUBUNIT 8"/>
    <property type="match status" value="1"/>
</dbReference>
<keyword evidence="5" id="KW-0539">Nucleus</keyword>